<evidence type="ECO:0000313" key="2">
    <source>
        <dbReference type="EMBL" id="PZX62310.1"/>
    </source>
</evidence>
<dbReference type="PROSITE" id="PS50206">
    <property type="entry name" value="RHODANESE_3"/>
    <property type="match status" value="2"/>
</dbReference>
<dbReference type="RefSeq" id="WP_111295433.1">
    <property type="nucleotide sequence ID" value="NZ_QKZV01000005.1"/>
</dbReference>
<organism evidence="2 3">
    <name type="scientific">Hydrotalea sandarakina</name>
    <dbReference type="NCBI Taxonomy" id="1004304"/>
    <lineage>
        <taxon>Bacteria</taxon>
        <taxon>Pseudomonadati</taxon>
        <taxon>Bacteroidota</taxon>
        <taxon>Chitinophagia</taxon>
        <taxon>Chitinophagales</taxon>
        <taxon>Chitinophagaceae</taxon>
        <taxon>Hydrotalea</taxon>
    </lineage>
</organism>
<evidence type="ECO:0000259" key="1">
    <source>
        <dbReference type="PROSITE" id="PS50206"/>
    </source>
</evidence>
<dbReference type="InterPro" id="IPR036873">
    <property type="entry name" value="Rhodanese-like_dom_sf"/>
</dbReference>
<keyword evidence="2" id="KW-0808">Transferase</keyword>
<feature type="domain" description="Rhodanese" evidence="1">
    <location>
        <begin position="22"/>
        <end position="110"/>
    </location>
</feature>
<name>A0A2W7RUS4_9BACT</name>
<comment type="caution">
    <text evidence="2">The sequence shown here is derived from an EMBL/GenBank/DDBJ whole genome shotgun (WGS) entry which is preliminary data.</text>
</comment>
<dbReference type="Proteomes" id="UP000249720">
    <property type="component" value="Unassembled WGS sequence"/>
</dbReference>
<keyword evidence="3" id="KW-1185">Reference proteome</keyword>
<dbReference type="Pfam" id="PF00581">
    <property type="entry name" value="Rhodanese"/>
    <property type="match status" value="2"/>
</dbReference>
<dbReference type="PANTHER" id="PTHR43031:SF1">
    <property type="entry name" value="PYRIDINE NUCLEOTIDE-DISULPHIDE OXIDOREDUCTASE"/>
    <property type="match status" value="1"/>
</dbReference>
<proteinExistence type="predicted"/>
<dbReference type="OrthoDB" id="9784009at2"/>
<dbReference type="InterPro" id="IPR001763">
    <property type="entry name" value="Rhodanese-like_dom"/>
</dbReference>
<dbReference type="SMART" id="SM00450">
    <property type="entry name" value="RHOD"/>
    <property type="match status" value="2"/>
</dbReference>
<accession>A0A2W7RUS4</accession>
<feature type="domain" description="Rhodanese" evidence="1">
    <location>
        <begin position="125"/>
        <end position="208"/>
    </location>
</feature>
<sequence>MTDNQVQPLAFTVADVLQRCAQQEDIILIDIRPADSFEAGYITGSIAICTEDNIAECLQELQLQAQPVILIANDNEAAYISQLQQNGYQVIGYLKNGFANWQMLNEPIDVLIAVEPDELAMDIKFDEKLVLIDVRSEEAYDTIHLNESANIPFSNLNDPGSMANFEEFQNIYIYGSNAYRGITACTLIKKQGIHNLRHLKGGWPAIESLPALFDIIKADTNKKPLENNN</sequence>
<dbReference type="AlphaFoldDB" id="A0A2W7RUS4"/>
<evidence type="ECO:0000313" key="3">
    <source>
        <dbReference type="Proteomes" id="UP000249720"/>
    </source>
</evidence>
<dbReference type="CDD" id="cd00158">
    <property type="entry name" value="RHOD"/>
    <property type="match status" value="2"/>
</dbReference>
<dbReference type="SUPFAM" id="SSF52821">
    <property type="entry name" value="Rhodanese/Cell cycle control phosphatase"/>
    <property type="match status" value="2"/>
</dbReference>
<dbReference type="Gene3D" id="3.40.250.10">
    <property type="entry name" value="Rhodanese-like domain"/>
    <property type="match status" value="2"/>
</dbReference>
<dbReference type="EMBL" id="QKZV01000005">
    <property type="protein sequence ID" value="PZX62310.1"/>
    <property type="molecule type" value="Genomic_DNA"/>
</dbReference>
<dbReference type="GO" id="GO:0016740">
    <property type="term" value="F:transferase activity"/>
    <property type="evidence" value="ECO:0007669"/>
    <property type="project" value="UniProtKB-KW"/>
</dbReference>
<dbReference type="PANTHER" id="PTHR43031">
    <property type="entry name" value="FAD-DEPENDENT OXIDOREDUCTASE"/>
    <property type="match status" value="1"/>
</dbReference>
<gene>
    <name evidence="2" type="ORF">LX80_01792</name>
</gene>
<reference evidence="2 3" key="1">
    <citation type="submission" date="2018-06" db="EMBL/GenBank/DDBJ databases">
        <title>Genomic Encyclopedia of Archaeal and Bacterial Type Strains, Phase II (KMG-II): from individual species to whole genera.</title>
        <authorList>
            <person name="Goeker M."/>
        </authorList>
    </citation>
    <scope>NUCLEOTIDE SEQUENCE [LARGE SCALE GENOMIC DNA]</scope>
    <source>
        <strain evidence="2 3">DSM 23241</strain>
    </source>
</reference>
<dbReference type="InterPro" id="IPR050229">
    <property type="entry name" value="GlpE_sulfurtransferase"/>
</dbReference>
<protein>
    <submittedName>
        <fullName evidence="2">Rhodanese-related sulfurtransferase</fullName>
    </submittedName>
</protein>